<feature type="compositionally biased region" description="Low complexity" evidence="1">
    <location>
        <begin position="207"/>
        <end position="222"/>
    </location>
</feature>
<evidence type="ECO:0000313" key="3">
    <source>
        <dbReference type="Proteomes" id="UP000305948"/>
    </source>
</evidence>
<feature type="region of interest" description="Disordered" evidence="1">
    <location>
        <begin position="454"/>
        <end position="495"/>
    </location>
</feature>
<keyword evidence="3" id="KW-1185">Reference proteome</keyword>
<proteinExistence type="predicted"/>
<feature type="region of interest" description="Disordered" evidence="1">
    <location>
        <begin position="254"/>
        <end position="304"/>
    </location>
</feature>
<feature type="compositionally biased region" description="Low complexity" evidence="1">
    <location>
        <begin position="174"/>
        <end position="185"/>
    </location>
</feature>
<dbReference type="EMBL" id="ML213543">
    <property type="protein sequence ID" value="TFK45452.1"/>
    <property type="molecule type" value="Genomic_DNA"/>
</dbReference>
<dbReference type="AlphaFoldDB" id="A0A5C3MJ65"/>
<feature type="region of interest" description="Disordered" evidence="1">
    <location>
        <begin position="121"/>
        <end position="229"/>
    </location>
</feature>
<organism evidence="2 3">
    <name type="scientific">Heliocybe sulcata</name>
    <dbReference type="NCBI Taxonomy" id="5364"/>
    <lineage>
        <taxon>Eukaryota</taxon>
        <taxon>Fungi</taxon>
        <taxon>Dikarya</taxon>
        <taxon>Basidiomycota</taxon>
        <taxon>Agaricomycotina</taxon>
        <taxon>Agaricomycetes</taxon>
        <taxon>Gloeophyllales</taxon>
        <taxon>Gloeophyllaceae</taxon>
        <taxon>Heliocybe</taxon>
    </lineage>
</organism>
<dbReference type="Proteomes" id="UP000305948">
    <property type="component" value="Unassembled WGS sequence"/>
</dbReference>
<feature type="region of interest" description="Disordered" evidence="1">
    <location>
        <begin position="1"/>
        <end position="60"/>
    </location>
</feature>
<evidence type="ECO:0000313" key="2">
    <source>
        <dbReference type="EMBL" id="TFK45452.1"/>
    </source>
</evidence>
<gene>
    <name evidence="2" type="ORF">OE88DRAFT_1649312</name>
</gene>
<evidence type="ECO:0000256" key="1">
    <source>
        <dbReference type="SAM" id="MobiDB-lite"/>
    </source>
</evidence>
<sequence length="518" mass="57974">MSSPVHFDSLELGTGASPPYSATPSNQDDPTESHDIESSSGGEDQLDDGDASANESPITSLYRPRVPANVVEAAIIKKGGGKDWVRVKSEEWCSRCIAEKGVVCLRNPERDACLRCTCSKKGKDKCHLPSAPTPARASRPRRKGPSAPADTSKAKRRAHSNDMMETRGAKRARGGSASVAGGTTSPTVDKGAPKLTVRLPPPSPTKGSRGSRVRGNASSSGAAGKGKTVALPVKKRKVVPLDARGVEVVIRCSRSPPLGEDENEGHGYGNAGNDQAGGDNDETHDDNGKTTNEMRPPTSLPSQRAPYPLMAALSLGPDDHMPWWTVTDVGLTCLGVPDSVEALRTLEMQLRQQASRLQVLGMQQLEAAAQCTDAAEVVRYMIDCDEQSLGERLEKARRARDRKREEYRERREAERIANERRREAERIEQVQREAERIENEKRREAERIENERRREEEERIEKERRREQERIENERRREEEERIEKERRRKAKEVERWRVEEQMAELQSKLENLEKEDE</sequence>
<feature type="compositionally biased region" description="Basic and acidic residues" evidence="1">
    <location>
        <begin position="159"/>
        <end position="168"/>
    </location>
</feature>
<protein>
    <submittedName>
        <fullName evidence="2">Uncharacterized protein</fullName>
    </submittedName>
</protein>
<accession>A0A5C3MJ65</accession>
<name>A0A5C3MJ65_9AGAM</name>
<reference evidence="2 3" key="1">
    <citation type="journal article" date="2019" name="Nat. Ecol. Evol.">
        <title>Megaphylogeny resolves global patterns of mushroom evolution.</title>
        <authorList>
            <person name="Varga T."/>
            <person name="Krizsan K."/>
            <person name="Foldi C."/>
            <person name="Dima B."/>
            <person name="Sanchez-Garcia M."/>
            <person name="Sanchez-Ramirez S."/>
            <person name="Szollosi G.J."/>
            <person name="Szarkandi J.G."/>
            <person name="Papp V."/>
            <person name="Albert L."/>
            <person name="Andreopoulos W."/>
            <person name="Angelini C."/>
            <person name="Antonin V."/>
            <person name="Barry K.W."/>
            <person name="Bougher N.L."/>
            <person name="Buchanan P."/>
            <person name="Buyck B."/>
            <person name="Bense V."/>
            <person name="Catcheside P."/>
            <person name="Chovatia M."/>
            <person name="Cooper J."/>
            <person name="Damon W."/>
            <person name="Desjardin D."/>
            <person name="Finy P."/>
            <person name="Geml J."/>
            <person name="Haridas S."/>
            <person name="Hughes K."/>
            <person name="Justo A."/>
            <person name="Karasinski D."/>
            <person name="Kautmanova I."/>
            <person name="Kiss B."/>
            <person name="Kocsube S."/>
            <person name="Kotiranta H."/>
            <person name="LaButti K.M."/>
            <person name="Lechner B.E."/>
            <person name="Liimatainen K."/>
            <person name="Lipzen A."/>
            <person name="Lukacs Z."/>
            <person name="Mihaltcheva S."/>
            <person name="Morgado L.N."/>
            <person name="Niskanen T."/>
            <person name="Noordeloos M.E."/>
            <person name="Ohm R.A."/>
            <person name="Ortiz-Santana B."/>
            <person name="Ovrebo C."/>
            <person name="Racz N."/>
            <person name="Riley R."/>
            <person name="Savchenko A."/>
            <person name="Shiryaev A."/>
            <person name="Soop K."/>
            <person name="Spirin V."/>
            <person name="Szebenyi C."/>
            <person name="Tomsovsky M."/>
            <person name="Tulloss R.E."/>
            <person name="Uehling J."/>
            <person name="Grigoriev I.V."/>
            <person name="Vagvolgyi C."/>
            <person name="Papp T."/>
            <person name="Martin F.M."/>
            <person name="Miettinen O."/>
            <person name="Hibbett D.S."/>
            <person name="Nagy L.G."/>
        </authorList>
    </citation>
    <scope>NUCLEOTIDE SEQUENCE [LARGE SCALE GENOMIC DNA]</scope>
    <source>
        <strain evidence="2 3">OMC1185</strain>
    </source>
</reference>